<organism evidence="1 2">
    <name type="scientific">Pseudodesulfovibrio karagichevae</name>
    <dbReference type="NCBI Taxonomy" id="3239305"/>
    <lineage>
        <taxon>Bacteria</taxon>
        <taxon>Pseudomonadati</taxon>
        <taxon>Thermodesulfobacteriota</taxon>
        <taxon>Desulfovibrionia</taxon>
        <taxon>Desulfovibrionales</taxon>
        <taxon>Desulfovibrionaceae</taxon>
    </lineage>
</organism>
<sequence>MIAASSAAQGIDAFGARLEADFPPYGMPGFASEGISTLKIRICAAGGMSILYEKTALPYFLDDKTRLSAGKCKRIQRSR</sequence>
<dbReference type="RefSeq" id="WP_371387548.1">
    <property type="nucleotide sequence ID" value="NZ_JBGLYH010000050.1"/>
</dbReference>
<keyword evidence="2" id="KW-1185">Reference proteome</keyword>
<evidence type="ECO:0000313" key="1">
    <source>
        <dbReference type="EMBL" id="MEZ7198049.1"/>
    </source>
</evidence>
<protein>
    <submittedName>
        <fullName evidence="1">Uncharacterized protein</fullName>
    </submittedName>
</protein>
<proteinExistence type="predicted"/>
<name>A0ABV4K4Z3_9BACT</name>
<gene>
    <name evidence="1" type="ORF">AB6M95_14940</name>
</gene>
<reference evidence="1 2" key="1">
    <citation type="submission" date="2024-08" db="EMBL/GenBank/DDBJ databases">
        <title>Sulfate-reducing bacteria isolated from formation water of the oil field in Kazakhstan and description of Pseudodesulfovibrio sp.</title>
        <authorList>
            <person name="Bidzhieva S.K."/>
            <person name="Tourova T.P."/>
            <person name="Grouzdev D.S."/>
            <person name="Beletsky A.V."/>
            <person name="Sokolova D.S."/>
            <person name="Samigullina S.R."/>
            <person name="Poltaraus A.B."/>
            <person name="Avtukh A.N."/>
            <person name="Tereshina V.M."/>
            <person name="Zhaparov N.S."/>
            <person name="Mardanov A.V."/>
            <person name="Nazina T.N."/>
        </authorList>
    </citation>
    <scope>NUCLEOTIDE SEQUENCE [LARGE SCALE GENOMIC DNA]</scope>
    <source>
        <strain evidence="1 2">9FUS</strain>
    </source>
</reference>
<accession>A0ABV4K4Z3</accession>
<comment type="caution">
    <text evidence="1">The sequence shown here is derived from an EMBL/GenBank/DDBJ whole genome shotgun (WGS) entry which is preliminary data.</text>
</comment>
<evidence type="ECO:0000313" key="2">
    <source>
        <dbReference type="Proteomes" id="UP001568698"/>
    </source>
</evidence>
<dbReference type="EMBL" id="JBGLYH010000050">
    <property type="protein sequence ID" value="MEZ7198049.1"/>
    <property type="molecule type" value="Genomic_DNA"/>
</dbReference>
<dbReference type="Proteomes" id="UP001568698">
    <property type="component" value="Unassembled WGS sequence"/>
</dbReference>